<keyword evidence="2" id="KW-1185">Reference proteome</keyword>
<reference evidence="1 2" key="1">
    <citation type="submission" date="2015-04" db="EMBL/GenBank/DDBJ databases">
        <authorList>
            <person name="Syromyatnikov M.Y."/>
            <person name="Popov V.N."/>
        </authorList>
    </citation>
    <scope>NUCLEOTIDE SEQUENCE [LARGE SCALE GENOMIC DNA]</scope>
    <source>
        <strain evidence="1">WF-38-12</strain>
    </source>
</reference>
<dbReference type="OMA" id="GFHESAM"/>
<dbReference type="OrthoDB" id="3450745at2759"/>
<dbReference type="EMBL" id="CVMT01000006">
    <property type="protein sequence ID" value="CRG89868.1"/>
    <property type="molecule type" value="Genomic_DNA"/>
</dbReference>
<gene>
    <name evidence="1" type="ORF">PISL3812_06907</name>
</gene>
<dbReference type="Proteomes" id="UP000054383">
    <property type="component" value="Unassembled WGS sequence"/>
</dbReference>
<evidence type="ECO:0000313" key="1">
    <source>
        <dbReference type="EMBL" id="CRG89868.1"/>
    </source>
</evidence>
<name>A0A0U1M2P9_TALIS</name>
<evidence type="ECO:0000313" key="2">
    <source>
        <dbReference type="Proteomes" id="UP000054383"/>
    </source>
</evidence>
<accession>A0A0U1M2P9</accession>
<sequence>MLLLPYLITCTADMKFTFNFVGLILAFATSGVVSGHPGLPQPACSAEYAYPCACPLGKFYYETTTLAIIGSTIVESEAFLNDFYATAWYGGSDPSSTKGPDNKPGSIRTFNSPANNFSELLTEYIVRRDHSFLQSYQEYEDPKTAPKGWSPGFFVTMEGRGLFQNETEISLRAHGCWSGTMPDFTSSHEAGLANAISILGAKGKAFLS</sequence>
<protein>
    <submittedName>
        <fullName evidence="1">Uncharacterized protein</fullName>
    </submittedName>
</protein>
<organism evidence="1 2">
    <name type="scientific">Talaromyces islandicus</name>
    <name type="common">Penicillium islandicum</name>
    <dbReference type="NCBI Taxonomy" id="28573"/>
    <lineage>
        <taxon>Eukaryota</taxon>
        <taxon>Fungi</taxon>
        <taxon>Dikarya</taxon>
        <taxon>Ascomycota</taxon>
        <taxon>Pezizomycotina</taxon>
        <taxon>Eurotiomycetes</taxon>
        <taxon>Eurotiomycetidae</taxon>
        <taxon>Eurotiales</taxon>
        <taxon>Trichocomaceae</taxon>
        <taxon>Talaromyces</taxon>
        <taxon>Talaromyces sect. Islandici</taxon>
    </lineage>
</organism>
<proteinExistence type="predicted"/>
<dbReference type="AlphaFoldDB" id="A0A0U1M2P9"/>